<evidence type="ECO:0008006" key="4">
    <source>
        <dbReference type="Google" id="ProtNLM"/>
    </source>
</evidence>
<evidence type="ECO:0000313" key="3">
    <source>
        <dbReference type="Proteomes" id="UP000602395"/>
    </source>
</evidence>
<accession>A0ABR7WDH7</accession>
<gene>
    <name evidence="2" type="ORF">IDF66_09390</name>
</gene>
<protein>
    <recommendedName>
        <fullName evidence="4">Integral membrane protein</fullName>
    </recommendedName>
</protein>
<feature type="transmembrane region" description="Helical" evidence="1">
    <location>
        <begin position="246"/>
        <end position="268"/>
    </location>
</feature>
<dbReference type="RefSeq" id="WP_190266641.1">
    <property type="nucleotide sequence ID" value="NZ_BAABAD010000005.1"/>
</dbReference>
<keyword evidence="3" id="KW-1185">Reference proteome</keyword>
<sequence length="275" mass="29219">MRTFLSGLLTLVAMVAIVLAFPSLWVKERLVDPEGFVTTVTPMAQDAKVQDYLASQISSSVTEQVDIPAASAVVEPAARAYTHSDAFEADFVDVLSQQHAWLFDPPPETGDTTVMQLDITDMVNRVIAQTNIGARVTGPILVPLNRDGSGLEAGRYHDVGRQITEMAYWSLVVAVAASVLALLIARRRGTVLAWLGVGLIASAAFAWAVGIFFAERAKQEVDGTEDAGREVAGVIIDGTVADLHHLALIVGAVGAGVVVVGFVARLAFGRSPARR</sequence>
<organism evidence="2 3">
    <name type="scientific">Gordonia hankookensis</name>
    <dbReference type="NCBI Taxonomy" id="589403"/>
    <lineage>
        <taxon>Bacteria</taxon>
        <taxon>Bacillati</taxon>
        <taxon>Actinomycetota</taxon>
        <taxon>Actinomycetes</taxon>
        <taxon>Mycobacteriales</taxon>
        <taxon>Gordoniaceae</taxon>
        <taxon>Gordonia</taxon>
    </lineage>
</organism>
<comment type="caution">
    <text evidence="2">The sequence shown here is derived from an EMBL/GenBank/DDBJ whole genome shotgun (WGS) entry which is preliminary data.</text>
</comment>
<keyword evidence="1" id="KW-0812">Transmembrane</keyword>
<dbReference type="Proteomes" id="UP000602395">
    <property type="component" value="Unassembled WGS sequence"/>
</dbReference>
<evidence type="ECO:0000256" key="1">
    <source>
        <dbReference type="SAM" id="Phobius"/>
    </source>
</evidence>
<dbReference type="EMBL" id="JACWMS010000002">
    <property type="protein sequence ID" value="MBD1319799.1"/>
    <property type="molecule type" value="Genomic_DNA"/>
</dbReference>
<keyword evidence="1" id="KW-1133">Transmembrane helix</keyword>
<evidence type="ECO:0000313" key="2">
    <source>
        <dbReference type="EMBL" id="MBD1319799.1"/>
    </source>
</evidence>
<feature type="transmembrane region" description="Helical" evidence="1">
    <location>
        <begin position="166"/>
        <end position="185"/>
    </location>
</feature>
<name>A0ABR7WDH7_9ACTN</name>
<proteinExistence type="predicted"/>
<keyword evidence="1" id="KW-0472">Membrane</keyword>
<feature type="transmembrane region" description="Helical" evidence="1">
    <location>
        <begin position="192"/>
        <end position="214"/>
    </location>
</feature>
<reference evidence="2 3" key="1">
    <citation type="submission" date="2020-09" db="EMBL/GenBank/DDBJ databases">
        <title>Novel species in genus Gordonia.</title>
        <authorList>
            <person name="Zhang G."/>
        </authorList>
    </citation>
    <scope>NUCLEOTIDE SEQUENCE [LARGE SCALE GENOMIC DNA]</scope>
    <source>
        <strain evidence="2 3">ON-33</strain>
    </source>
</reference>